<evidence type="ECO:0000256" key="7">
    <source>
        <dbReference type="SAM" id="SignalP"/>
    </source>
</evidence>
<evidence type="ECO:0000256" key="3">
    <source>
        <dbReference type="ARBA" id="ARBA00023136"/>
    </source>
</evidence>
<feature type="transmembrane region" description="Helical" evidence="6">
    <location>
        <begin position="218"/>
        <end position="238"/>
    </location>
</feature>
<keyword evidence="2 7" id="KW-0732">Signal</keyword>
<dbReference type="Gene3D" id="2.60.40.10">
    <property type="entry name" value="Immunoglobulins"/>
    <property type="match status" value="2"/>
</dbReference>
<proteinExistence type="predicted"/>
<keyword evidence="3 6" id="KW-0472">Membrane</keyword>
<sequence length="292" mass="32201">MRPTVSLTALAGWCGVFLSVVFAQSDGSLYKKVGDEVILKPNPGSVTGAISAIVWKDGPNIAMQWETPDPDITAYRQFKERGSLNTTNGEMTITGLLRDDSASYAVQINGRNAGKTDLRVLSPVPVPTVSKACDDEKTRCTFTCEGDTTGVDEVTYMWKSDDSAMEISSKELHIKKENDSSIKWFSCELINPVSQESSKPIDNPFPSELTSLEEGPKISAGLTVFICLLSTVLVLALVHRFKAGMWFFEKASMPWEADFWRKQERPPRDAAESNGTTARQEKGQDDEETPMT</sequence>
<evidence type="ECO:0000256" key="4">
    <source>
        <dbReference type="ARBA" id="ARBA00023180"/>
    </source>
</evidence>
<evidence type="ECO:0000256" key="6">
    <source>
        <dbReference type="SAM" id="Phobius"/>
    </source>
</evidence>
<feature type="compositionally biased region" description="Basic and acidic residues" evidence="5">
    <location>
        <begin position="262"/>
        <end position="271"/>
    </location>
</feature>
<feature type="region of interest" description="Disordered" evidence="5">
    <location>
        <begin position="262"/>
        <end position="292"/>
    </location>
</feature>
<dbReference type="PANTHER" id="PTHR12080:SF125">
    <property type="entry name" value="CD48 ANTIGEN-LIKE"/>
    <property type="match status" value="1"/>
</dbReference>
<gene>
    <name evidence="9" type="primary">LOC108892867</name>
</gene>
<evidence type="ECO:0000313" key="9">
    <source>
        <dbReference type="RefSeq" id="XP_018546154.1"/>
    </source>
</evidence>
<organism evidence="8 9">
    <name type="scientific">Lates calcarifer</name>
    <name type="common">Barramundi</name>
    <name type="synonym">Holocentrus calcarifer</name>
    <dbReference type="NCBI Taxonomy" id="8187"/>
    <lineage>
        <taxon>Eukaryota</taxon>
        <taxon>Metazoa</taxon>
        <taxon>Chordata</taxon>
        <taxon>Craniata</taxon>
        <taxon>Vertebrata</taxon>
        <taxon>Euteleostomi</taxon>
        <taxon>Actinopterygii</taxon>
        <taxon>Neopterygii</taxon>
        <taxon>Teleostei</taxon>
        <taxon>Neoteleostei</taxon>
        <taxon>Acanthomorphata</taxon>
        <taxon>Carangaria</taxon>
        <taxon>Carangaria incertae sedis</taxon>
        <taxon>Centropomidae</taxon>
        <taxon>Lates</taxon>
    </lineage>
</organism>
<dbReference type="Proteomes" id="UP000694890">
    <property type="component" value="Linkage group LG7_2"/>
</dbReference>
<feature type="signal peptide" evidence="7">
    <location>
        <begin position="1"/>
        <end position="23"/>
    </location>
</feature>
<dbReference type="RefSeq" id="XP_018546154.1">
    <property type="nucleotide sequence ID" value="XM_018690638.2"/>
</dbReference>
<feature type="chain" id="PRO_5042571322" evidence="7">
    <location>
        <begin position="24"/>
        <end position="292"/>
    </location>
</feature>
<dbReference type="PANTHER" id="PTHR12080">
    <property type="entry name" value="SIGNALING LYMPHOCYTIC ACTIVATION MOLECULE"/>
    <property type="match status" value="1"/>
</dbReference>
<keyword evidence="6" id="KW-0812">Transmembrane</keyword>
<comment type="subcellular location">
    <subcellularLocation>
        <location evidence="1">Membrane</location>
    </subcellularLocation>
</comment>
<accession>A0AAJ7Q430</accession>
<dbReference type="InterPro" id="IPR015631">
    <property type="entry name" value="CD2/SLAM_rcpt"/>
</dbReference>
<dbReference type="AlphaFoldDB" id="A0AAJ7Q430"/>
<keyword evidence="4" id="KW-0325">Glycoprotein</keyword>
<dbReference type="KEGG" id="lcf:108892867"/>
<keyword evidence="6" id="KW-1133">Transmembrane helix</keyword>
<evidence type="ECO:0000256" key="2">
    <source>
        <dbReference type="ARBA" id="ARBA00022729"/>
    </source>
</evidence>
<evidence type="ECO:0000313" key="8">
    <source>
        <dbReference type="Proteomes" id="UP000694890"/>
    </source>
</evidence>
<dbReference type="GeneID" id="108892867"/>
<name>A0AAJ7Q430_LATCA</name>
<evidence type="ECO:0000256" key="1">
    <source>
        <dbReference type="ARBA" id="ARBA00004370"/>
    </source>
</evidence>
<dbReference type="GO" id="GO:0016020">
    <property type="term" value="C:membrane"/>
    <property type="evidence" value="ECO:0007669"/>
    <property type="project" value="UniProtKB-SubCell"/>
</dbReference>
<protein>
    <submittedName>
        <fullName evidence="9">Uncharacterized protein LOC108892867</fullName>
    </submittedName>
</protein>
<reference evidence="9" key="1">
    <citation type="submission" date="2025-08" db="UniProtKB">
        <authorList>
            <consortium name="RefSeq"/>
        </authorList>
    </citation>
    <scope>IDENTIFICATION</scope>
    <source>
        <tissue evidence="9">Brain</tissue>
    </source>
</reference>
<dbReference type="InterPro" id="IPR013783">
    <property type="entry name" value="Ig-like_fold"/>
</dbReference>
<evidence type="ECO:0000256" key="5">
    <source>
        <dbReference type="SAM" id="MobiDB-lite"/>
    </source>
</evidence>